<evidence type="ECO:0000313" key="6">
    <source>
        <dbReference type="Proteomes" id="UP000774000"/>
    </source>
</evidence>
<comment type="similarity">
    <text evidence="1">Belongs to the hemerythrin family.</text>
</comment>
<dbReference type="SUPFAM" id="SSF47188">
    <property type="entry name" value="Hemerythrin-like"/>
    <property type="match status" value="1"/>
</dbReference>
<dbReference type="AlphaFoldDB" id="A0A938XS87"/>
<gene>
    <name evidence="5" type="ORF">JOC47_001361</name>
</gene>
<name>A0A938XS87_9FIRM</name>
<dbReference type="CDD" id="cd12107">
    <property type="entry name" value="Hemerythrin"/>
    <property type="match status" value="1"/>
</dbReference>
<keyword evidence="3" id="KW-0408">Iron</keyword>
<dbReference type="GO" id="GO:0046872">
    <property type="term" value="F:metal ion binding"/>
    <property type="evidence" value="ECO:0007669"/>
    <property type="project" value="UniProtKB-KW"/>
</dbReference>
<organism evidence="5 6">
    <name type="scientific">Halanaerobacter jeridensis</name>
    <dbReference type="NCBI Taxonomy" id="706427"/>
    <lineage>
        <taxon>Bacteria</taxon>
        <taxon>Bacillati</taxon>
        <taxon>Bacillota</taxon>
        <taxon>Clostridia</taxon>
        <taxon>Halanaerobiales</taxon>
        <taxon>Halobacteroidaceae</taxon>
        <taxon>Halanaerobacter</taxon>
    </lineage>
</organism>
<keyword evidence="2" id="KW-0479">Metal-binding</keyword>
<dbReference type="InterPro" id="IPR012827">
    <property type="entry name" value="Hemerythrin_metal-bd"/>
</dbReference>
<dbReference type="InterPro" id="IPR012312">
    <property type="entry name" value="Hemerythrin-like"/>
</dbReference>
<evidence type="ECO:0000259" key="4">
    <source>
        <dbReference type="Pfam" id="PF01814"/>
    </source>
</evidence>
<dbReference type="InterPro" id="IPR035938">
    <property type="entry name" value="Hemerythrin-like_sf"/>
</dbReference>
<dbReference type="EMBL" id="JAFBDQ010000005">
    <property type="protein sequence ID" value="MBM7556518.1"/>
    <property type="molecule type" value="Genomic_DNA"/>
</dbReference>
<protein>
    <submittedName>
        <fullName evidence="5">Hemerythrin-like metal-binding protein</fullName>
    </submittedName>
</protein>
<accession>A0A938XS87</accession>
<feature type="domain" description="Hemerythrin-like" evidence="4">
    <location>
        <begin position="7"/>
        <end position="125"/>
    </location>
</feature>
<sequence length="129" mass="15522">MKIAKLGIEDLDSDHDSFFDRSNQFLTQIKAQKNVTSTELKKMNSFFKNYLDSHFAKEEKIQQEFDYPYQSEHKRVHRILKDRVLELIANLDSQQVDANLIYDVYFEIIKLFEAHIYYIDQDIKKYIMS</sequence>
<dbReference type="Gene3D" id="1.20.120.50">
    <property type="entry name" value="Hemerythrin-like"/>
    <property type="match status" value="1"/>
</dbReference>
<evidence type="ECO:0000256" key="3">
    <source>
        <dbReference type="ARBA" id="ARBA00023004"/>
    </source>
</evidence>
<dbReference type="NCBIfam" id="TIGR02481">
    <property type="entry name" value="hemeryth_dom"/>
    <property type="match status" value="1"/>
</dbReference>
<evidence type="ECO:0000256" key="1">
    <source>
        <dbReference type="ARBA" id="ARBA00010587"/>
    </source>
</evidence>
<reference evidence="5" key="1">
    <citation type="submission" date="2021-01" db="EMBL/GenBank/DDBJ databases">
        <title>Genomic Encyclopedia of Type Strains, Phase IV (KMG-IV): sequencing the most valuable type-strain genomes for metagenomic binning, comparative biology and taxonomic classification.</title>
        <authorList>
            <person name="Goeker M."/>
        </authorList>
    </citation>
    <scope>NUCLEOTIDE SEQUENCE</scope>
    <source>
        <strain evidence="5">DSM 23230</strain>
    </source>
</reference>
<dbReference type="RefSeq" id="WP_204701289.1">
    <property type="nucleotide sequence ID" value="NZ_JAFBDQ010000005.1"/>
</dbReference>
<evidence type="ECO:0000256" key="2">
    <source>
        <dbReference type="ARBA" id="ARBA00022723"/>
    </source>
</evidence>
<comment type="caution">
    <text evidence="5">The sequence shown here is derived from an EMBL/GenBank/DDBJ whole genome shotgun (WGS) entry which is preliminary data.</text>
</comment>
<evidence type="ECO:0000313" key="5">
    <source>
        <dbReference type="EMBL" id="MBM7556518.1"/>
    </source>
</evidence>
<keyword evidence="6" id="KW-1185">Reference proteome</keyword>
<proteinExistence type="inferred from homology"/>
<dbReference type="Pfam" id="PF01814">
    <property type="entry name" value="Hemerythrin"/>
    <property type="match status" value="1"/>
</dbReference>
<dbReference type="Proteomes" id="UP000774000">
    <property type="component" value="Unassembled WGS sequence"/>
</dbReference>